<organism evidence="3 4">
    <name type="scientific">Bacillus changyiensis</name>
    <dbReference type="NCBI Taxonomy" id="3004103"/>
    <lineage>
        <taxon>Bacteria</taxon>
        <taxon>Bacillati</taxon>
        <taxon>Bacillota</taxon>
        <taxon>Bacilli</taxon>
        <taxon>Bacillales</taxon>
        <taxon>Bacillaceae</taxon>
        <taxon>Bacillus</taxon>
    </lineage>
</organism>
<gene>
    <name evidence="3" type="primary">yycH</name>
    <name evidence="3" type="ORF">PJ311_00505</name>
</gene>
<evidence type="ECO:0000313" key="4">
    <source>
        <dbReference type="Proteomes" id="UP001211894"/>
    </source>
</evidence>
<dbReference type="Proteomes" id="UP001211894">
    <property type="component" value="Unassembled WGS sequence"/>
</dbReference>
<dbReference type="EMBL" id="JAQKAB010000001">
    <property type="protein sequence ID" value="MDA7025084.1"/>
    <property type="molecule type" value="Genomic_DNA"/>
</dbReference>
<accession>A0ABT4WYG2</accession>
<dbReference type="InterPro" id="IPR009996">
    <property type="entry name" value="YycH"/>
</dbReference>
<dbReference type="RefSeq" id="WP_271338944.1">
    <property type="nucleotide sequence ID" value="NZ_JAQKAB010000001.1"/>
</dbReference>
<proteinExistence type="predicted"/>
<dbReference type="Pfam" id="PF07435">
    <property type="entry name" value="YycH"/>
    <property type="match status" value="1"/>
</dbReference>
<feature type="domain" description="Regulatory protein YycH" evidence="2">
    <location>
        <begin position="4"/>
        <end position="457"/>
    </location>
</feature>
<keyword evidence="4" id="KW-1185">Reference proteome</keyword>
<evidence type="ECO:0000256" key="1">
    <source>
        <dbReference type="SAM" id="Phobius"/>
    </source>
</evidence>
<comment type="caution">
    <text evidence="3">The sequence shown here is derived from an EMBL/GenBank/DDBJ whole genome shotgun (WGS) entry which is preliminary data.</text>
</comment>
<keyword evidence="1" id="KW-0812">Transmembrane</keyword>
<evidence type="ECO:0000259" key="2">
    <source>
        <dbReference type="Pfam" id="PF07435"/>
    </source>
</evidence>
<reference evidence="3 4" key="1">
    <citation type="submission" date="2023-01" db="EMBL/GenBank/DDBJ databases">
        <title>Bacillus changyiensis sp. nov., isolated from a coastal deposit.</title>
        <authorList>
            <person name="Xiao G."/>
            <person name="Lai Q."/>
            <person name="Hu Z."/>
            <person name="Shao Z."/>
        </authorList>
    </citation>
    <scope>NUCLEOTIDE SEQUENCE [LARGE SCALE GENOMIC DNA]</scope>
    <source>
        <strain evidence="3 4">CLL-7-23</strain>
    </source>
</reference>
<dbReference type="CDD" id="cd15787">
    <property type="entry name" value="YycH_N"/>
    <property type="match status" value="1"/>
</dbReference>
<dbReference type="Gene3D" id="3.10.450.310">
    <property type="match status" value="1"/>
</dbReference>
<sequence>MKREKIKTIILSVLVLISLLFTYNLWGFQGRFEKVEDSGVQVSDKDPITNQTKLLNEVVKPQQMFVHDNGNHYLLNDMTSYQQLWNDMSRWEVKALKDISDDIDSQDFKDWLYDNKKNTDDPKLDLVFNDNIPISVLQPLFKWSAASYEYNAFDRIVLPFKEPSRNKKIYFVSFSKETVVEAQIESANYRNILSDIYKGKSKMPAYKAFPLSSRRDVLLPVNRLKLTEKEYFTEPISPNRFKKALFDDPQIVRQESNLNRPVYSDGASLLEVYENKKQIKFQHRNLEPSLTYQNGELINKSFKYLNDTGSWTDDYQFFSLSENQQVSFNLFMDQLPVVDSQTQPFGTTSIDIRWANNDILDYKHPTYVLGANASPLSKKNKEIMNGQKLMDYLNKHRKEYNRDQIEQIFPAYEMVAVSNGQDPLVKLIPTWCIKIKGTLKPIPSRDTMIKEGVVSGLE</sequence>
<protein>
    <submittedName>
        <fullName evidence="3">Two-component system activity regulator YycH</fullName>
    </submittedName>
</protein>
<dbReference type="InterPro" id="IPR042274">
    <property type="entry name" value="YycH/YycI_2"/>
</dbReference>
<name>A0ABT4WYG2_9BACI</name>
<keyword evidence="1" id="KW-0472">Membrane</keyword>
<dbReference type="Gene3D" id="3.30.310.160">
    <property type="entry name" value="YycH protein, domain 2"/>
    <property type="match status" value="1"/>
</dbReference>
<evidence type="ECO:0000313" key="3">
    <source>
        <dbReference type="EMBL" id="MDA7025084.1"/>
    </source>
</evidence>
<keyword evidence="1" id="KW-1133">Transmembrane helix</keyword>
<feature type="transmembrane region" description="Helical" evidence="1">
    <location>
        <begin position="9"/>
        <end position="26"/>
    </location>
</feature>